<dbReference type="GeneTree" id="ENSGT00940000155299"/>
<evidence type="ECO:0000256" key="5">
    <source>
        <dbReference type="PROSITE-ProRule" id="PRU00059"/>
    </source>
</evidence>
<evidence type="ECO:0000256" key="2">
    <source>
        <dbReference type="ARBA" id="ARBA00022737"/>
    </source>
</evidence>
<feature type="signal peptide" evidence="6">
    <location>
        <begin position="1"/>
        <end position="33"/>
    </location>
</feature>
<dbReference type="Proteomes" id="UP000694620">
    <property type="component" value="Unassembled WGS sequence"/>
</dbReference>
<evidence type="ECO:0000313" key="8">
    <source>
        <dbReference type="Ensembl" id="ENSECRP00000031429.1"/>
    </source>
</evidence>
<protein>
    <recommendedName>
        <fullName evidence="7">CUB domain-containing protein</fullName>
    </recommendedName>
</protein>
<evidence type="ECO:0000256" key="3">
    <source>
        <dbReference type="ARBA" id="ARBA00023157"/>
    </source>
</evidence>
<comment type="caution">
    <text evidence="5">Lacks conserved residue(s) required for the propagation of feature annotation.</text>
</comment>
<evidence type="ECO:0000259" key="7">
    <source>
        <dbReference type="PROSITE" id="PS01180"/>
    </source>
</evidence>
<reference evidence="8" key="2">
    <citation type="submission" date="2025-09" db="UniProtKB">
        <authorList>
            <consortium name="Ensembl"/>
        </authorList>
    </citation>
    <scope>IDENTIFICATION</scope>
</reference>
<dbReference type="Pfam" id="PF00431">
    <property type="entry name" value="CUB"/>
    <property type="match status" value="1"/>
</dbReference>
<proteinExistence type="predicted"/>
<dbReference type="SMART" id="SM00042">
    <property type="entry name" value="CUB"/>
    <property type="match status" value="1"/>
</dbReference>
<dbReference type="SUPFAM" id="SSF49854">
    <property type="entry name" value="Spermadhesin, CUB domain"/>
    <property type="match status" value="1"/>
</dbReference>
<reference evidence="8" key="1">
    <citation type="submission" date="2025-08" db="UniProtKB">
        <authorList>
            <consortium name="Ensembl"/>
        </authorList>
    </citation>
    <scope>IDENTIFICATION</scope>
</reference>
<keyword evidence="9" id="KW-1185">Reference proteome</keyword>
<keyword evidence="1 6" id="KW-0732">Signal</keyword>
<dbReference type="CDD" id="cd00041">
    <property type="entry name" value="CUB"/>
    <property type="match status" value="1"/>
</dbReference>
<feature type="domain" description="CUB" evidence="7">
    <location>
        <begin position="31"/>
        <end position="143"/>
    </location>
</feature>
<keyword evidence="3" id="KW-1015">Disulfide bond</keyword>
<dbReference type="FunFam" id="2.60.120.290:FF:000013">
    <property type="entry name" value="Membrane frizzled-related protein"/>
    <property type="match status" value="1"/>
</dbReference>
<accession>A0A8C4TGW5</accession>
<dbReference type="InterPro" id="IPR051659">
    <property type="entry name" value="Serine_Protease_S1-Domain"/>
</dbReference>
<feature type="chain" id="PRO_5034951831" description="CUB domain-containing protein" evidence="6">
    <location>
        <begin position="34"/>
        <end position="155"/>
    </location>
</feature>
<dbReference type="Ensembl" id="ENSECRT00000032096.1">
    <property type="protein sequence ID" value="ENSECRP00000031429.1"/>
    <property type="gene ID" value="ENSECRG00000021302.1"/>
</dbReference>
<sequence length="155" mass="16864">RPLRHWIRFRAPPAPLIVSCLSLSLSLSPECGGELTATYGSINSPGYPGNYPPNRDCYWTVSVSPGLLITFAFGTLSLEHHANCSFDYLEVRDGSSETDPLIGKYCGTSAPPPITSSSNKLWIKFKSDSSVTRGGFRAIYKVGKLPLRCGPLLAR</sequence>
<dbReference type="PROSITE" id="PS01180">
    <property type="entry name" value="CUB"/>
    <property type="match status" value="1"/>
</dbReference>
<dbReference type="InterPro" id="IPR000859">
    <property type="entry name" value="CUB_dom"/>
</dbReference>
<keyword evidence="2" id="KW-0677">Repeat</keyword>
<dbReference type="PANTHER" id="PTHR24254">
    <property type="entry name" value="PROTHROMBIN"/>
    <property type="match status" value="1"/>
</dbReference>
<keyword evidence="4" id="KW-0325">Glycoprotein</keyword>
<dbReference type="Gene3D" id="2.60.120.290">
    <property type="entry name" value="Spermadhesin, CUB domain"/>
    <property type="match status" value="1"/>
</dbReference>
<evidence type="ECO:0000313" key="9">
    <source>
        <dbReference type="Proteomes" id="UP000694620"/>
    </source>
</evidence>
<evidence type="ECO:0000256" key="6">
    <source>
        <dbReference type="SAM" id="SignalP"/>
    </source>
</evidence>
<name>A0A8C4TGW5_ERPCA</name>
<evidence type="ECO:0000256" key="1">
    <source>
        <dbReference type="ARBA" id="ARBA00022729"/>
    </source>
</evidence>
<evidence type="ECO:0000256" key="4">
    <source>
        <dbReference type="ARBA" id="ARBA00023180"/>
    </source>
</evidence>
<organism evidence="8 9">
    <name type="scientific">Erpetoichthys calabaricus</name>
    <name type="common">Rope fish</name>
    <name type="synonym">Calamoichthys calabaricus</name>
    <dbReference type="NCBI Taxonomy" id="27687"/>
    <lineage>
        <taxon>Eukaryota</taxon>
        <taxon>Metazoa</taxon>
        <taxon>Chordata</taxon>
        <taxon>Craniata</taxon>
        <taxon>Vertebrata</taxon>
        <taxon>Euteleostomi</taxon>
        <taxon>Actinopterygii</taxon>
        <taxon>Polypteriformes</taxon>
        <taxon>Polypteridae</taxon>
        <taxon>Erpetoichthys</taxon>
    </lineage>
</organism>
<dbReference type="InterPro" id="IPR035914">
    <property type="entry name" value="Sperma_CUB_dom_sf"/>
</dbReference>
<dbReference type="PANTHER" id="PTHR24254:SF6">
    <property type="entry name" value="CUBILIN"/>
    <property type="match status" value="1"/>
</dbReference>
<dbReference type="AlphaFoldDB" id="A0A8C4TGW5"/>